<evidence type="ECO:0000313" key="2">
    <source>
        <dbReference type="Proteomes" id="UP000516705"/>
    </source>
</evidence>
<organism evidence="1 2">
    <name type="scientific">Streptococcus salivarius</name>
    <dbReference type="NCBI Taxonomy" id="1304"/>
    <lineage>
        <taxon>Bacteria</taxon>
        <taxon>Bacillati</taxon>
        <taxon>Bacillota</taxon>
        <taxon>Bacilli</taxon>
        <taxon>Lactobacillales</taxon>
        <taxon>Streptococcaceae</taxon>
        <taxon>Streptococcus</taxon>
    </lineage>
</organism>
<dbReference type="RefSeq" id="WP_181671464.1">
    <property type="nucleotide sequence ID" value="NZ_CP054155.1"/>
</dbReference>
<protein>
    <submittedName>
        <fullName evidence="1">Uncharacterized protein</fullName>
    </submittedName>
</protein>
<geneLocation type="plasmid" evidence="1 2">
    <name>pIKMIN-B502</name>
</geneLocation>
<sequence>MDNNLYLDILSQGMDNVKDFSHQILGQGGLEAGQGIVISTIKGNNASLMTMGDKDSLARIVSNIAGQLEPAQLLVLSRLFQNLALEQLKIK</sequence>
<dbReference type="Proteomes" id="UP000516705">
    <property type="component" value="Plasmid pIKMIN-B502"/>
</dbReference>
<keyword evidence="1" id="KW-0614">Plasmid</keyword>
<proteinExistence type="predicted"/>
<reference evidence="1 2" key="1">
    <citation type="journal article" date="2020" name="Microbiol. Resour. Announc.">
        <title>Complete Genome Sequence of Streptococcus salivarius DB-B5, a Novel Probiotic Candidate Isolated from the Supragingival Plaque of a Healthy Female Subject.</title>
        <authorList>
            <person name="Fields F.R."/>
            <person name="Li X."/>
            <person name="Navarre W.W."/>
            <person name="Naito M."/>
        </authorList>
    </citation>
    <scope>NUCLEOTIDE SEQUENCE [LARGE SCALE GENOMIC DNA]</scope>
    <source>
        <strain evidence="1 2">DB-B5</strain>
        <plasmid evidence="1 2">pIKMIN-B502</plasmid>
    </source>
</reference>
<dbReference type="EMBL" id="CP054155">
    <property type="protein sequence ID" value="QMI52139.1"/>
    <property type="molecule type" value="Genomic_DNA"/>
</dbReference>
<name>A0A7L6WP51_STRSL</name>
<accession>A0A7L6WP51</accession>
<dbReference type="AlphaFoldDB" id="A0A7L6WP51"/>
<gene>
    <name evidence="1" type="ORF">HRE60_10670</name>
</gene>
<evidence type="ECO:0000313" key="1">
    <source>
        <dbReference type="EMBL" id="QMI52139.1"/>
    </source>
</evidence>